<accession>A0A162U8S7</accession>
<evidence type="ECO:0000313" key="3">
    <source>
        <dbReference type="Proteomes" id="UP000077315"/>
    </source>
</evidence>
<feature type="compositionally biased region" description="Polar residues" evidence="1">
    <location>
        <begin position="203"/>
        <end position="214"/>
    </location>
</feature>
<dbReference type="EMBL" id="KV440981">
    <property type="protein sequence ID" value="OAD73293.1"/>
    <property type="molecule type" value="Genomic_DNA"/>
</dbReference>
<dbReference type="GeneID" id="28996818"/>
<name>A0A162U8S7_PHYB8</name>
<dbReference type="OrthoDB" id="2289846at2759"/>
<keyword evidence="3" id="KW-1185">Reference proteome</keyword>
<dbReference type="InParanoid" id="A0A162U8S7"/>
<evidence type="ECO:0000256" key="1">
    <source>
        <dbReference type="SAM" id="MobiDB-lite"/>
    </source>
</evidence>
<sequence length="270" mass="31352">MSPRITRNAPETNGRTLRFRISTPSVLNPKKHKVYKKYGFWSTTKELVLLKEYARIFPPLCKKGQHIRAWEKVAESVNAVTPNETKLAQDSCRRKVTDLLNLYKDNYRLPATSAISDPISYKAELDKAVYIIQQKRKLYERKKAHRGKLDFDIEGRMLEIDDLIKEMETAPPNRLKELQEDLQRLCQSDANQRVGVGRPENYSHASSVVQSNAQADRGAEDVNDRNARLDFMDSQKKFQEKVLELMKTQTGFLSHIDKLLWECLEELKKK</sequence>
<dbReference type="VEuPathDB" id="FungiDB:PHYBLDRAFT_168647"/>
<proteinExistence type="predicted"/>
<feature type="region of interest" description="Disordered" evidence="1">
    <location>
        <begin position="197"/>
        <end position="221"/>
    </location>
</feature>
<dbReference type="AlphaFoldDB" id="A0A162U8S7"/>
<dbReference type="Proteomes" id="UP000077315">
    <property type="component" value="Unassembled WGS sequence"/>
</dbReference>
<dbReference type="RefSeq" id="XP_018291333.1">
    <property type="nucleotide sequence ID" value="XM_018435912.1"/>
</dbReference>
<gene>
    <name evidence="2" type="ORF">PHYBLDRAFT_168647</name>
</gene>
<reference evidence="3" key="1">
    <citation type="submission" date="2015-06" db="EMBL/GenBank/DDBJ databases">
        <title>Expansion of signal transduction pathways in fungi by whole-genome duplication.</title>
        <authorList>
            <consortium name="DOE Joint Genome Institute"/>
            <person name="Corrochano L.M."/>
            <person name="Kuo A."/>
            <person name="Marcet-Houben M."/>
            <person name="Polaino S."/>
            <person name="Salamov A."/>
            <person name="Villalobos J.M."/>
            <person name="Alvarez M.I."/>
            <person name="Avalos J."/>
            <person name="Benito E.P."/>
            <person name="Benoit I."/>
            <person name="Burger G."/>
            <person name="Camino L.P."/>
            <person name="Canovas D."/>
            <person name="Cerda-Olmedo E."/>
            <person name="Cheng J.-F."/>
            <person name="Dominguez A."/>
            <person name="Elias M."/>
            <person name="Eslava A.P."/>
            <person name="Glaser F."/>
            <person name="Grimwood J."/>
            <person name="Gutierrez G."/>
            <person name="Heitman J."/>
            <person name="Henrissat B."/>
            <person name="Iturriaga E.A."/>
            <person name="Lang B.F."/>
            <person name="Lavin J.L."/>
            <person name="Lee S."/>
            <person name="Li W."/>
            <person name="Lindquist E."/>
            <person name="Lopez-Garcia S."/>
            <person name="Luque E.M."/>
            <person name="Marcos A.T."/>
            <person name="Martin J."/>
            <person name="McCluskey K."/>
            <person name="Medina H.R."/>
            <person name="Miralles-Duran A."/>
            <person name="Miyazaki A."/>
            <person name="Munoz-Torres E."/>
            <person name="Oguiza J.A."/>
            <person name="Ohm R."/>
            <person name="Olmedo M."/>
            <person name="Orejas M."/>
            <person name="Ortiz-Castellanos L."/>
            <person name="Pisabarro A.G."/>
            <person name="Rodriguez-Romero J."/>
            <person name="Ruiz-Herrera J."/>
            <person name="Ruiz-Vazquez R."/>
            <person name="Sanz C."/>
            <person name="Schackwitz W."/>
            <person name="Schmutz J."/>
            <person name="Shahriari M."/>
            <person name="Shelest E."/>
            <person name="Silva-Franco F."/>
            <person name="Soanes D."/>
            <person name="Syed K."/>
            <person name="Tagua V.G."/>
            <person name="Talbot N.J."/>
            <person name="Thon M."/>
            <person name="De vries R.P."/>
            <person name="Wiebenga A."/>
            <person name="Yadav J.S."/>
            <person name="Braun E.L."/>
            <person name="Baker S."/>
            <person name="Garre V."/>
            <person name="Horwitz B."/>
            <person name="Torres-Martinez S."/>
            <person name="Idnurm A."/>
            <person name="Herrera-Estrella A."/>
            <person name="Gabaldon T."/>
            <person name="Grigoriev I.V."/>
        </authorList>
    </citation>
    <scope>NUCLEOTIDE SEQUENCE [LARGE SCALE GENOMIC DNA]</scope>
    <source>
        <strain evidence="3">NRRL 1555(-)</strain>
    </source>
</reference>
<organism evidence="2 3">
    <name type="scientific">Phycomyces blakesleeanus (strain ATCC 8743b / DSM 1359 / FGSC 10004 / NBRC 33097 / NRRL 1555)</name>
    <dbReference type="NCBI Taxonomy" id="763407"/>
    <lineage>
        <taxon>Eukaryota</taxon>
        <taxon>Fungi</taxon>
        <taxon>Fungi incertae sedis</taxon>
        <taxon>Mucoromycota</taxon>
        <taxon>Mucoromycotina</taxon>
        <taxon>Mucoromycetes</taxon>
        <taxon>Mucorales</taxon>
        <taxon>Phycomycetaceae</taxon>
        <taxon>Phycomyces</taxon>
    </lineage>
</organism>
<evidence type="ECO:0000313" key="2">
    <source>
        <dbReference type="EMBL" id="OAD73293.1"/>
    </source>
</evidence>
<protein>
    <submittedName>
        <fullName evidence="2">Uncharacterized protein</fullName>
    </submittedName>
</protein>